<reference evidence="6 7" key="1">
    <citation type="submission" date="2020-08" db="EMBL/GenBank/DDBJ databases">
        <title>Sequencing the genomes of 1000 actinobacteria strains.</title>
        <authorList>
            <person name="Klenk H.-P."/>
        </authorList>
    </citation>
    <scope>NUCLEOTIDE SEQUENCE [LARGE SCALE GENOMIC DNA]</scope>
    <source>
        <strain evidence="6 7">DSM 45790</strain>
    </source>
</reference>
<dbReference type="Pfam" id="PF00496">
    <property type="entry name" value="SBP_bac_5"/>
    <property type="match status" value="1"/>
</dbReference>
<dbReference type="Gene3D" id="3.10.105.10">
    <property type="entry name" value="Dipeptide-binding Protein, Domain 3"/>
    <property type="match status" value="1"/>
</dbReference>
<dbReference type="GO" id="GO:0042597">
    <property type="term" value="C:periplasmic space"/>
    <property type="evidence" value="ECO:0007669"/>
    <property type="project" value="UniProtKB-ARBA"/>
</dbReference>
<comment type="subcellular location">
    <subcellularLocation>
        <location evidence="1">Cell membrane</location>
        <topology evidence="1">Lipid-anchor</topology>
    </subcellularLocation>
</comment>
<dbReference type="RefSeq" id="WP_184608399.1">
    <property type="nucleotide sequence ID" value="NZ_BOOS01000087.1"/>
</dbReference>
<evidence type="ECO:0000256" key="3">
    <source>
        <dbReference type="ARBA" id="ARBA00022729"/>
    </source>
</evidence>
<dbReference type="PROSITE" id="PS51318">
    <property type="entry name" value="TAT"/>
    <property type="match status" value="1"/>
</dbReference>
<feature type="region of interest" description="Disordered" evidence="4">
    <location>
        <begin position="26"/>
        <end position="48"/>
    </location>
</feature>
<keyword evidence="7" id="KW-1185">Reference proteome</keyword>
<comment type="similarity">
    <text evidence="2">Belongs to the bacterial solute-binding protein 5 family.</text>
</comment>
<dbReference type="InterPro" id="IPR006311">
    <property type="entry name" value="TAT_signal"/>
</dbReference>
<evidence type="ECO:0000313" key="7">
    <source>
        <dbReference type="Proteomes" id="UP000588112"/>
    </source>
</evidence>
<dbReference type="InterPro" id="IPR000914">
    <property type="entry name" value="SBP_5_dom"/>
</dbReference>
<feature type="compositionally biased region" description="Basic and acidic residues" evidence="4">
    <location>
        <begin position="28"/>
        <end position="38"/>
    </location>
</feature>
<evidence type="ECO:0000256" key="4">
    <source>
        <dbReference type="SAM" id="MobiDB-lite"/>
    </source>
</evidence>
<dbReference type="Gene3D" id="3.90.76.10">
    <property type="entry name" value="Dipeptide-binding Protein, Domain 1"/>
    <property type="match status" value="1"/>
</dbReference>
<dbReference type="GO" id="GO:0043190">
    <property type="term" value="C:ATP-binding cassette (ABC) transporter complex"/>
    <property type="evidence" value="ECO:0007669"/>
    <property type="project" value="InterPro"/>
</dbReference>
<dbReference type="AlphaFoldDB" id="A0A7W9DN92"/>
<dbReference type="CDD" id="cd08503">
    <property type="entry name" value="PBP2_NikA_DppA_OppA_like_17"/>
    <property type="match status" value="1"/>
</dbReference>
<proteinExistence type="inferred from homology"/>
<dbReference type="PIRSF" id="PIRSF002741">
    <property type="entry name" value="MppA"/>
    <property type="match status" value="1"/>
</dbReference>
<dbReference type="InterPro" id="IPR023765">
    <property type="entry name" value="SBP_5_CS"/>
</dbReference>
<organism evidence="6 7">
    <name type="scientific">Sphaerisporangium krabiense</name>
    <dbReference type="NCBI Taxonomy" id="763782"/>
    <lineage>
        <taxon>Bacteria</taxon>
        <taxon>Bacillati</taxon>
        <taxon>Actinomycetota</taxon>
        <taxon>Actinomycetes</taxon>
        <taxon>Streptosporangiales</taxon>
        <taxon>Streptosporangiaceae</taxon>
        <taxon>Sphaerisporangium</taxon>
    </lineage>
</organism>
<evidence type="ECO:0000259" key="5">
    <source>
        <dbReference type="Pfam" id="PF00496"/>
    </source>
</evidence>
<protein>
    <submittedName>
        <fullName evidence="6">Peptide/nickel transport system substrate-binding protein</fullName>
    </submittedName>
</protein>
<dbReference type="SUPFAM" id="SSF53850">
    <property type="entry name" value="Periplasmic binding protein-like II"/>
    <property type="match status" value="1"/>
</dbReference>
<comment type="caution">
    <text evidence="6">The sequence shown here is derived from an EMBL/GenBank/DDBJ whole genome shotgun (WGS) entry which is preliminary data.</text>
</comment>
<dbReference type="PROSITE" id="PS01040">
    <property type="entry name" value="SBP_BACTERIAL_5"/>
    <property type="match status" value="1"/>
</dbReference>
<keyword evidence="3" id="KW-0732">Signal</keyword>
<dbReference type="Gene3D" id="3.40.190.10">
    <property type="entry name" value="Periplasmic binding protein-like II"/>
    <property type="match status" value="1"/>
</dbReference>
<dbReference type="EMBL" id="JACHBR010000001">
    <property type="protein sequence ID" value="MBB5625132.1"/>
    <property type="molecule type" value="Genomic_DNA"/>
</dbReference>
<dbReference type="Proteomes" id="UP000588112">
    <property type="component" value="Unassembled WGS sequence"/>
</dbReference>
<gene>
    <name evidence="6" type="ORF">BJ981_000831</name>
</gene>
<name>A0A7W9DN92_9ACTN</name>
<dbReference type="GO" id="GO:0015833">
    <property type="term" value="P:peptide transport"/>
    <property type="evidence" value="ECO:0007669"/>
    <property type="project" value="TreeGrafter"/>
</dbReference>
<dbReference type="PANTHER" id="PTHR30290">
    <property type="entry name" value="PERIPLASMIC BINDING COMPONENT OF ABC TRANSPORTER"/>
    <property type="match status" value="1"/>
</dbReference>
<evidence type="ECO:0000313" key="6">
    <source>
        <dbReference type="EMBL" id="MBB5625132.1"/>
    </source>
</evidence>
<sequence>MSGTASRRRFLQVTGGAALAAALAACSSDDKGNGRAADETSGQSGEKSGGTLAVASFLGGATESPDPLSTVYSSAMIMCLYDRLTSLTDSSGPKPELATSWSSDDLKTWTFKLRKGVKFHNGAELTAKDVIATFERILDPKAPGSAKTTWGPLIEPGSVVQGEDEYTVVFKLKAGAWDLPYLVSHTYTSIVPAGMTTDHIKAAPIGTGAYKYKSFKAGEKFTGDRNAGYWRENYPKPDEIVITNVDTTDQRLNGLRSKQFNIALNLDPVTTQPVLNSDDIVVHRTQTGAFTQLNMLCSGPLADSRVRQAMKLVVDREQIRQSLLRGWGIVAQDHPIAPDSPVFPKLPAISADIEQAKKLLAEAGHPNGLTIQLHMRQGTQGGNLAQLYQAQAAKAGITIKLVPEPGATMVQGILSQKFQMHAGQYGARPGVALIDVIYGKFGDLGKSYALWSNPKFDTLAPQARGEVDETKRKELYNELAELLAADGNLIVCCFEESVHVTQGVTGFQKTTMEAQPLWNVALSA</sequence>
<evidence type="ECO:0000256" key="1">
    <source>
        <dbReference type="ARBA" id="ARBA00004193"/>
    </source>
</evidence>
<feature type="domain" description="Solute-binding protein family 5" evidence="5">
    <location>
        <begin position="93"/>
        <end position="429"/>
    </location>
</feature>
<dbReference type="PROSITE" id="PS51257">
    <property type="entry name" value="PROKAR_LIPOPROTEIN"/>
    <property type="match status" value="1"/>
</dbReference>
<dbReference type="InterPro" id="IPR039424">
    <property type="entry name" value="SBP_5"/>
</dbReference>
<evidence type="ECO:0000256" key="2">
    <source>
        <dbReference type="ARBA" id="ARBA00005695"/>
    </source>
</evidence>
<dbReference type="InterPro" id="IPR030678">
    <property type="entry name" value="Peptide/Ni-bd"/>
</dbReference>
<dbReference type="GO" id="GO:1904680">
    <property type="term" value="F:peptide transmembrane transporter activity"/>
    <property type="evidence" value="ECO:0007669"/>
    <property type="project" value="TreeGrafter"/>
</dbReference>
<accession>A0A7W9DN92</accession>